<keyword evidence="2" id="KW-1185">Reference proteome</keyword>
<evidence type="ECO:0000313" key="2">
    <source>
        <dbReference type="Proteomes" id="UP001560293"/>
    </source>
</evidence>
<protein>
    <submittedName>
        <fullName evidence="1">Uncharacterized protein</fullName>
    </submittedName>
</protein>
<evidence type="ECO:0000313" key="1">
    <source>
        <dbReference type="EMBL" id="MEX6465996.1"/>
    </source>
</evidence>
<reference evidence="2" key="1">
    <citation type="submission" date="2024-07" db="EMBL/GenBank/DDBJ databases">
        <title>Pseudomonas strain that inhibits Aeromonas fish pathogens.</title>
        <authorList>
            <person name="Wildschutte H."/>
        </authorList>
    </citation>
    <scope>NUCLEOTIDE SEQUENCE [LARGE SCALE GENOMIC DNA]</scope>
    <source>
        <strain evidence="2">n60</strain>
    </source>
</reference>
<proteinExistence type="predicted"/>
<accession>A0ABV3YLY7</accession>
<dbReference type="EMBL" id="JBFTEZ010000003">
    <property type="protein sequence ID" value="MEX6465996.1"/>
    <property type="molecule type" value="Genomic_DNA"/>
</dbReference>
<organism evidence="1 2">
    <name type="scientific">Dietzia cinnamea</name>
    <dbReference type="NCBI Taxonomy" id="321318"/>
    <lineage>
        <taxon>Bacteria</taxon>
        <taxon>Bacillati</taxon>
        <taxon>Actinomycetota</taxon>
        <taxon>Actinomycetes</taxon>
        <taxon>Mycobacteriales</taxon>
        <taxon>Dietziaceae</taxon>
        <taxon>Dietzia</taxon>
    </lineage>
</organism>
<sequence length="57" mass="6260">MIGDGFRGDDLAEFQTGKARKALELRAKGQPIEVVTEDELLELLTIERSTSVSVRAV</sequence>
<dbReference type="Proteomes" id="UP001560293">
    <property type="component" value="Unassembled WGS sequence"/>
</dbReference>
<name>A0ABV3YLY7_9ACTN</name>
<dbReference type="RefSeq" id="WP_369141747.1">
    <property type="nucleotide sequence ID" value="NZ_JBFTEZ010000003.1"/>
</dbReference>
<comment type="caution">
    <text evidence="1">The sequence shown here is derived from an EMBL/GenBank/DDBJ whole genome shotgun (WGS) entry which is preliminary data.</text>
</comment>
<gene>
    <name evidence="1" type="ORF">AB6N35_16930</name>
</gene>